<dbReference type="EMBL" id="JH165646">
    <property type="protein sequence ID" value="EHA97502.1"/>
    <property type="molecule type" value="Genomic_DNA"/>
</dbReference>
<keyword evidence="4" id="KW-0547">Nucleotide-binding</keyword>
<dbReference type="Proteomes" id="UP000006813">
    <property type="component" value="Unassembled WGS sequence"/>
</dbReference>
<evidence type="ECO:0000313" key="10">
    <source>
        <dbReference type="Proteomes" id="UP000006813"/>
    </source>
</evidence>
<gene>
    <name evidence="9" type="ORF">GW7_16945</name>
</gene>
<feature type="compositionally biased region" description="Basic and acidic residues" evidence="7">
    <location>
        <begin position="134"/>
        <end position="144"/>
    </location>
</feature>
<dbReference type="GO" id="GO:0005524">
    <property type="term" value="F:ATP binding"/>
    <property type="evidence" value="ECO:0007669"/>
    <property type="project" value="UniProtKB-KW"/>
</dbReference>
<dbReference type="InterPro" id="IPR033923">
    <property type="entry name" value="PAK_BD"/>
</dbReference>
<dbReference type="Pfam" id="PF00786">
    <property type="entry name" value="PBD"/>
    <property type="match status" value="1"/>
</dbReference>
<evidence type="ECO:0000256" key="6">
    <source>
        <dbReference type="ARBA" id="ARBA00022840"/>
    </source>
</evidence>
<dbReference type="SMART" id="SM00285">
    <property type="entry name" value="PBD"/>
    <property type="match status" value="1"/>
</dbReference>
<keyword evidence="6" id="KW-0067">ATP-binding</keyword>
<evidence type="ECO:0000256" key="3">
    <source>
        <dbReference type="ARBA" id="ARBA00022679"/>
    </source>
</evidence>
<evidence type="ECO:0000256" key="1">
    <source>
        <dbReference type="ARBA" id="ARBA00012513"/>
    </source>
</evidence>
<dbReference type="AlphaFoldDB" id="G5AKE2"/>
<accession>G5AKE2</accession>
<sequence length="287" mass="31150">MGFLLNHPVFSFGGVSCWGVFIAAYNSKGSDSVVDEKANMVAYNLNSALPDGFFYCQAFDELFHEYRGRVVATRRGGGCSASPLAWAVAIAEGSCPPLARAKGSADPLAEQQEKKPRNKIISIFSGTEKGSRKKEKEGPEISPSHVERTIHVGFDAVTGEVTGMLEQWACLLQTSNITKLEQKNTQAVLDVKFYDSNTVKQKYLSFTPPERDGFPSGTQALNAKGSETSAVVTEKDDDDEEAVPPVIAPRPDHTKSVYMRSVTAPFPAPVGDSHVDSGAKSTDRKRR</sequence>
<protein>
    <recommendedName>
        <fullName evidence="1">non-specific serine/threonine protein kinase</fullName>
        <ecNumber evidence="1">2.7.11.1</ecNumber>
    </recommendedName>
</protein>
<dbReference type="EC" id="2.7.11.1" evidence="1"/>
<feature type="region of interest" description="Disordered" evidence="7">
    <location>
        <begin position="220"/>
        <end position="287"/>
    </location>
</feature>
<dbReference type="GO" id="GO:0004674">
    <property type="term" value="F:protein serine/threonine kinase activity"/>
    <property type="evidence" value="ECO:0007669"/>
    <property type="project" value="UniProtKB-KW"/>
</dbReference>
<organism evidence="9 10">
    <name type="scientific">Heterocephalus glaber</name>
    <name type="common">Naked mole rat</name>
    <dbReference type="NCBI Taxonomy" id="10181"/>
    <lineage>
        <taxon>Eukaryota</taxon>
        <taxon>Metazoa</taxon>
        <taxon>Chordata</taxon>
        <taxon>Craniata</taxon>
        <taxon>Vertebrata</taxon>
        <taxon>Euteleostomi</taxon>
        <taxon>Mammalia</taxon>
        <taxon>Eutheria</taxon>
        <taxon>Euarchontoglires</taxon>
        <taxon>Glires</taxon>
        <taxon>Rodentia</taxon>
        <taxon>Hystricomorpha</taxon>
        <taxon>Bathyergidae</taxon>
        <taxon>Heterocephalus</taxon>
    </lineage>
</organism>
<dbReference type="InParanoid" id="G5AKE2"/>
<evidence type="ECO:0000259" key="8">
    <source>
        <dbReference type="SMART" id="SM00285"/>
    </source>
</evidence>
<keyword evidence="2" id="KW-0723">Serine/threonine-protein kinase</keyword>
<dbReference type="STRING" id="10181.G5AKE2"/>
<dbReference type="InterPro" id="IPR036936">
    <property type="entry name" value="CRIB_dom_sf"/>
</dbReference>
<feature type="region of interest" description="Disordered" evidence="7">
    <location>
        <begin position="124"/>
        <end position="144"/>
    </location>
</feature>
<feature type="compositionally biased region" description="Polar residues" evidence="7">
    <location>
        <begin position="220"/>
        <end position="231"/>
    </location>
</feature>
<reference evidence="9 10" key="1">
    <citation type="journal article" date="2011" name="Nature">
        <title>Genome sequencing reveals insights into physiology and longevity of the naked mole rat.</title>
        <authorList>
            <person name="Kim E.B."/>
            <person name="Fang X."/>
            <person name="Fushan A.A."/>
            <person name="Huang Z."/>
            <person name="Lobanov A.V."/>
            <person name="Han L."/>
            <person name="Marino S.M."/>
            <person name="Sun X."/>
            <person name="Turanov A.A."/>
            <person name="Yang P."/>
            <person name="Yim S.H."/>
            <person name="Zhao X."/>
            <person name="Kasaikina M.V."/>
            <person name="Stoletzki N."/>
            <person name="Peng C."/>
            <person name="Polak P."/>
            <person name="Xiong Z."/>
            <person name="Kiezun A."/>
            <person name="Zhu Y."/>
            <person name="Chen Y."/>
            <person name="Kryukov G.V."/>
            <person name="Zhang Q."/>
            <person name="Peshkin L."/>
            <person name="Yang L."/>
            <person name="Bronson R.T."/>
            <person name="Buffenstein R."/>
            <person name="Wang B."/>
            <person name="Han C."/>
            <person name="Li Q."/>
            <person name="Chen L."/>
            <person name="Zhao W."/>
            <person name="Sunyaev S.R."/>
            <person name="Park T.J."/>
            <person name="Zhang G."/>
            <person name="Wang J."/>
            <person name="Gladyshev V.N."/>
        </authorList>
    </citation>
    <scope>NUCLEOTIDE SEQUENCE [LARGE SCALE GENOMIC DNA]</scope>
</reference>
<dbReference type="CDD" id="cd01093">
    <property type="entry name" value="CRIB_PAK_like"/>
    <property type="match status" value="1"/>
</dbReference>
<evidence type="ECO:0000313" key="9">
    <source>
        <dbReference type="EMBL" id="EHA97502.1"/>
    </source>
</evidence>
<keyword evidence="5 9" id="KW-0418">Kinase</keyword>
<evidence type="ECO:0000256" key="7">
    <source>
        <dbReference type="SAM" id="MobiDB-lite"/>
    </source>
</evidence>
<keyword evidence="3" id="KW-0808">Transferase</keyword>
<evidence type="ECO:0000256" key="5">
    <source>
        <dbReference type="ARBA" id="ARBA00022777"/>
    </source>
</evidence>
<dbReference type="InterPro" id="IPR000095">
    <property type="entry name" value="CRIB_dom"/>
</dbReference>
<name>G5AKE2_HETGA</name>
<dbReference type="Gene3D" id="3.90.810.10">
    <property type="entry name" value="CRIB domain"/>
    <property type="match status" value="1"/>
</dbReference>
<evidence type="ECO:0000256" key="2">
    <source>
        <dbReference type="ARBA" id="ARBA00022527"/>
    </source>
</evidence>
<evidence type="ECO:0000256" key="4">
    <source>
        <dbReference type="ARBA" id="ARBA00022741"/>
    </source>
</evidence>
<proteinExistence type="predicted"/>
<feature type="domain" description="CRIB" evidence="8">
    <location>
        <begin position="141"/>
        <end position="175"/>
    </location>
</feature>